<feature type="domain" description="Nicotinate/nicotinamide phosphoribosyltransferase" evidence="9">
    <location>
        <begin position="181"/>
        <end position="419"/>
    </location>
</feature>
<evidence type="ECO:0000259" key="10">
    <source>
        <dbReference type="Pfam" id="PF17767"/>
    </source>
</evidence>
<dbReference type="OrthoDB" id="193380at2759"/>
<gene>
    <name evidence="11" type="ORF">NEOLI_003522</name>
</gene>
<name>A0A1U7LI66_NEOID</name>
<dbReference type="NCBIfam" id="NF003704">
    <property type="entry name" value="PRK05321.1"/>
    <property type="match status" value="1"/>
</dbReference>
<comment type="pathway">
    <text evidence="1 8">Cofactor biosynthesis; NAD(+) biosynthesis; nicotinate D-ribonucleotide from nicotinate: step 1/1.</text>
</comment>
<accession>A0A1U7LI66</accession>
<evidence type="ECO:0000256" key="1">
    <source>
        <dbReference type="ARBA" id="ARBA00004952"/>
    </source>
</evidence>
<proteinExistence type="inferred from homology"/>
<comment type="caution">
    <text evidence="11">The sequence shown here is derived from an EMBL/GenBank/DDBJ whole genome shotgun (WGS) entry which is preliminary data.</text>
</comment>
<dbReference type="InterPro" id="IPR036068">
    <property type="entry name" value="Nicotinate_pribotase-like_C"/>
</dbReference>
<comment type="similarity">
    <text evidence="2 8">Belongs to the NAPRTase family.</text>
</comment>
<dbReference type="PANTHER" id="PTHR11098:SF1">
    <property type="entry name" value="NICOTINATE PHOSPHORIBOSYLTRANSFERASE"/>
    <property type="match status" value="1"/>
</dbReference>
<dbReference type="GO" id="GO:0004516">
    <property type="term" value="F:nicotinate phosphoribosyltransferase activity"/>
    <property type="evidence" value="ECO:0007669"/>
    <property type="project" value="UniProtKB-UniRule"/>
</dbReference>
<evidence type="ECO:0000256" key="7">
    <source>
        <dbReference type="ARBA" id="ARBA00048668"/>
    </source>
</evidence>
<evidence type="ECO:0000313" key="11">
    <source>
        <dbReference type="EMBL" id="OLL22221.1"/>
    </source>
</evidence>
<dbReference type="Proteomes" id="UP000186594">
    <property type="component" value="Unassembled WGS sequence"/>
</dbReference>
<evidence type="ECO:0000313" key="12">
    <source>
        <dbReference type="Proteomes" id="UP000186594"/>
    </source>
</evidence>
<keyword evidence="11" id="KW-0328">Glycosyltransferase</keyword>
<evidence type="ECO:0000256" key="3">
    <source>
        <dbReference type="ARBA" id="ARBA00013236"/>
    </source>
</evidence>
<comment type="PTM">
    <text evidence="8">Transiently phosphorylated on a His residue during the reaction cycle. Phosphorylation strongly increases the affinity for substrates and increases the rate of nicotinate D-ribonucleotide production. Dephosphorylation regenerates the low-affinity form of the enzyme, leading to product release.</text>
</comment>
<evidence type="ECO:0000256" key="5">
    <source>
        <dbReference type="ARBA" id="ARBA00022598"/>
    </source>
</evidence>
<evidence type="ECO:0000256" key="2">
    <source>
        <dbReference type="ARBA" id="ARBA00010897"/>
    </source>
</evidence>
<dbReference type="UniPathway" id="UPA00253">
    <property type="reaction ID" value="UER00457"/>
</dbReference>
<dbReference type="STRING" id="1198029.A0A1U7LI66"/>
<evidence type="ECO:0000256" key="8">
    <source>
        <dbReference type="RuleBase" id="RU003838"/>
    </source>
</evidence>
<reference evidence="11 12" key="1">
    <citation type="submission" date="2016-04" db="EMBL/GenBank/DDBJ databases">
        <title>Evolutionary innovation and constraint leading to complex multicellularity in the Ascomycota.</title>
        <authorList>
            <person name="Cisse O."/>
            <person name="Nguyen A."/>
            <person name="Hewitt D.A."/>
            <person name="Jedd G."/>
            <person name="Stajich J.E."/>
        </authorList>
    </citation>
    <scope>NUCLEOTIDE SEQUENCE [LARGE SCALE GENOMIC DNA]</scope>
    <source>
        <strain evidence="11 12">DAH-3</strain>
    </source>
</reference>
<dbReference type="GO" id="GO:0016757">
    <property type="term" value="F:glycosyltransferase activity"/>
    <property type="evidence" value="ECO:0007669"/>
    <property type="project" value="UniProtKB-KW"/>
</dbReference>
<comment type="function">
    <text evidence="8">Catalyzes the synthesis of beta-nicotinate D-ribonucleotide from nicotinate and 5-phospho-D-ribose 1-phosphate at the expense of ATP.</text>
</comment>
<keyword evidence="4" id="KW-0597">Phosphoprotein</keyword>
<dbReference type="EMBL" id="LXFE01003721">
    <property type="protein sequence ID" value="OLL22221.1"/>
    <property type="molecule type" value="Genomic_DNA"/>
</dbReference>
<dbReference type="GO" id="GO:0000183">
    <property type="term" value="P:rDNA heterochromatin formation"/>
    <property type="evidence" value="ECO:0007669"/>
    <property type="project" value="EnsemblFungi"/>
</dbReference>
<keyword evidence="6 8" id="KW-0662">Pyridine nucleotide biosynthesis</keyword>
<dbReference type="GO" id="GO:0005634">
    <property type="term" value="C:nucleus"/>
    <property type="evidence" value="ECO:0007669"/>
    <property type="project" value="EnsemblFungi"/>
</dbReference>
<dbReference type="GO" id="GO:0034355">
    <property type="term" value="P:NAD+ biosynthetic process via the salvage pathway"/>
    <property type="evidence" value="ECO:0007669"/>
    <property type="project" value="TreeGrafter"/>
</dbReference>
<protein>
    <recommendedName>
        <fullName evidence="3 8">Nicotinate phosphoribosyltransferase</fullName>
        <ecNumber evidence="3 8">6.3.4.21</ecNumber>
    </recommendedName>
</protein>
<dbReference type="SUPFAM" id="SSF51690">
    <property type="entry name" value="Nicotinate/Quinolinate PRTase C-terminal domain-like"/>
    <property type="match status" value="1"/>
</dbReference>
<organism evidence="11 12">
    <name type="scientific">Neolecta irregularis (strain DAH-3)</name>
    <dbReference type="NCBI Taxonomy" id="1198029"/>
    <lineage>
        <taxon>Eukaryota</taxon>
        <taxon>Fungi</taxon>
        <taxon>Dikarya</taxon>
        <taxon>Ascomycota</taxon>
        <taxon>Taphrinomycotina</taxon>
        <taxon>Neolectales</taxon>
        <taxon>Neolectaceae</taxon>
        <taxon>Neolecta</taxon>
    </lineage>
</organism>
<dbReference type="EC" id="6.3.4.21" evidence="3 8"/>
<keyword evidence="5 8" id="KW-0436">Ligase</keyword>
<keyword evidence="11" id="KW-0808">Transferase</keyword>
<dbReference type="PANTHER" id="PTHR11098">
    <property type="entry name" value="NICOTINATE PHOSPHORIBOSYLTRANSFERASE"/>
    <property type="match status" value="1"/>
</dbReference>
<keyword evidence="12" id="KW-1185">Reference proteome</keyword>
<dbReference type="InterPro" id="IPR041525">
    <property type="entry name" value="N/Namide_PRibTrfase"/>
</dbReference>
<dbReference type="Gene3D" id="3.20.140.10">
    <property type="entry name" value="nicotinate phosphoribosyltransferase"/>
    <property type="match status" value="1"/>
</dbReference>
<comment type="catalytic activity">
    <reaction evidence="7 8">
        <text>5-phospho-alpha-D-ribose 1-diphosphate + nicotinate + ATP + H2O = nicotinate beta-D-ribonucleotide + ADP + phosphate + diphosphate</text>
        <dbReference type="Rhea" id="RHEA:36163"/>
        <dbReference type="ChEBI" id="CHEBI:15377"/>
        <dbReference type="ChEBI" id="CHEBI:30616"/>
        <dbReference type="ChEBI" id="CHEBI:32544"/>
        <dbReference type="ChEBI" id="CHEBI:33019"/>
        <dbReference type="ChEBI" id="CHEBI:43474"/>
        <dbReference type="ChEBI" id="CHEBI:57502"/>
        <dbReference type="ChEBI" id="CHEBI:58017"/>
        <dbReference type="ChEBI" id="CHEBI:456216"/>
        <dbReference type="EC" id="6.3.4.21"/>
    </reaction>
</comment>
<dbReference type="GO" id="GO:0019358">
    <property type="term" value="P:nicotinate nucleotide salvage"/>
    <property type="evidence" value="ECO:0007669"/>
    <property type="project" value="EnsemblFungi"/>
</dbReference>
<dbReference type="GO" id="GO:0031509">
    <property type="term" value="P:subtelomeric heterochromatin formation"/>
    <property type="evidence" value="ECO:0007669"/>
    <property type="project" value="EnsemblFungi"/>
</dbReference>
<dbReference type="GO" id="GO:0005829">
    <property type="term" value="C:cytosol"/>
    <property type="evidence" value="ECO:0007669"/>
    <property type="project" value="TreeGrafter"/>
</dbReference>
<feature type="domain" description="Nicotinate phosphoribosyltransferase N-terminal" evidence="10">
    <location>
        <begin position="26"/>
        <end position="147"/>
    </location>
</feature>
<dbReference type="HAMAP" id="MF_00570">
    <property type="entry name" value="NAPRTase"/>
    <property type="match status" value="1"/>
</dbReference>
<dbReference type="NCBIfam" id="TIGR01514">
    <property type="entry name" value="NAPRTase"/>
    <property type="match status" value="1"/>
</dbReference>
<evidence type="ECO:0000256" key="4">
    <source>
        <dbReference type="ARBA" id="ARBA00022553"/>
    </source>
</evidence>
<dbReference type="SUPFAM" id="SSF54675">
    <property type="entry name" value="Nicotinate/Quinolinate PRTase N-terminal domain-like"/>
    <property type="match status" value="1"/>
</dbReference>
<evidence type="ECO:0000259" key="9">
    <source>
        <dbReference type="Pfam" id="PF04095"/>
    </source>
</evidence>
<dbReference type="GO" id="GO:0000781">
    <property type="term" value="C:chromosome, telomeric region"/>
    <property type="evidence" value="ECO:0007669"/>
    <property type="project" value="GOC"/>
</dbReference>
<dbReference type="InterPro" id="IPR007229">
    <property type="entry name" value="Nic_PRibTrfase-Fam"/>
</dbReference>
<dbReference type="Pfam" id="PF17767">
    <property type="entry name" value="NAPRTase_N"/>
    <property type="match status" value="1"/>
</dbReference>
<dbReference type="Pfam" id="PF04095">
    <property type="entry name" value="NAPRTase"/>
    <property type="match status" value="1"/>
</dbReference>
<dbReference type="OMA" id="IEHCLEY"/>
<dbReference type="InterPro" id="IPR006406">
    <property type="entry name" value="Nic_PRibTrfase"/>
</dbReference>
<sequence length="427" mass="48169">MNPRNHINSSFHAPSQIDTNEIQSLLDTDLYKLSMSAVILKIYPFIHVLYRFKNRNPKMKFNQTAVSWLRQQINQLGDLQLSVPEVEFLREKCAYLGEDYISFLATFKLRPEKQVTIDFETNDLSLCVSGLWIDTILYEVPLLALISAAYFKFVDTDWSYDGQQELAREKATKLINAGCVFSEFGTRRRRNFLSQEIVLRGLVQAPAGPGKFAGTSNVHFARLHGLTPIGTVAHEFFMGTAAITGDYFTANTTALKNWQKFFGKELSIALTDTFSTDVFLKSLTKEEAESWSGFRQDSGNPMAFIAKVVNRYKELGVDFSNKVLVFSDSLNVDRCLELQIAAAQIKCSFGIGTFLTSMFSRWSNFNGQDDFKKPLTRETSAPMNIVIKLHEANGVSCVKISDQVEKNTGNNDEVKRVKVMLGIKGIE</sequence>
<evidence type="ECO:0000256" key="6">
    <source>
        <dbReference type="ARBA" id="ARBA00022642"/>
    </source>
</evidence>
<dbReference type="AlphaFoldDB" id="A0A1U7LI66"/>
<dbReference type="InterPro" id="IPR040727">
    <property type="entry name" value="NAPRTase_N"/>
</dbReference>
<dbReference type="PIRSF" id="PIRSF000484">
    <property type="entry name" value="NAPRT"/>
    <property type="match status" value="1"/>
</dbReference>